<feature type="region of interest" description="Disordered" evidence="1">
    <location>
        <begin position="1"/>
        <end position="21"/>
    </location>
</feature>
<dbReference type="EMBL" id="BLAJ01000021">
    <property type="protein sequence ID" value="GES53579.1"/>
    <property type="molecule type" value="Genomic_DNA"/>
</dbReference>
<organism evidence="2 3">
    <name type="scientific">Rhizobium dioscoreae</name>
    <dbReference type="NCBI Taxonomy" id="2653122"/>
    <lineage>
        <taxon>Bacteria</taxon>
        <taxon>Pseudomonadati</taxon>
        <taxon>Pseudomonadota</taxon>
        <taxon>Alphaproteobacteria</taxon>
        <taxon>Hyphomicrobiales</taxon>
        <taxon>Rhizobiaceae</taxon>
        <taxon>Rhizobium/Agrobacterium group</taxon>
        <taxon>Rhizobium</taxon>
    </lineage>
</organism>
<keyword evidence="3" id="KW-1185">Reference proteome</keyword>
<sequence length="79" mass="9110">MRHRTLTQHEASFGRYPGPLGEVGPKAADRRWIHALCKQECIQIELYRMERQKTQWKVAGLGRALAEPVGCILVLRRQV</sequence>
<proteinExistence type="predicted"/>
<reference evidence="2 3" key="1">
    <citation type="journal article" date="2020" name="Genome Biol. Evol.">
        <title>Rhizobium dioscoreae sp. nov., a plant growth-promoting bacterium isolated from yam (Dioscorea species).</title>
        <authorList>
            <person name="Ouyabe M."/>
            <person name="Tanaka N."/>
            <person name="Shiwa Y."/>
            <person name="Fujita N."/>
            <person name="Kikuno H."/>
            <person name="Babil P."/>
            <person name="Shiwachi H."/>
        </authorList>
    </citation>
    <scope>NUCLEOTIDE SEQUENCE [LARGE SCALE GENOMIC DNA]</scope>
    <source>
        <strain evidence="2 3">S-93</strain>
    </source>
</reference>
<evidence type="ECO:0000313" key="2">
    <source>
        <dbReference type="EMBL" id="GES53579.1"/>
    </source>
</evidence>
<evidence type="ECO:0000313" key="3">
    <source>
        <dbReference type="Proteomes" id="UP000390335"/>
    </source>
</evidence>
<comment type="caution">
    <text evidence="2">The sequence shown here is derived from an EMBL/GenBank/DDBJ whole genome shotgun (WGS) entry which is preliminary data.</text>
</comment>
<gene>
    <name evidence="2" type="ORF">RsS93_61930</name>
</gene>
<accession>A0ABQ0ZDP3</accession>
<protein>
    <submittedName>
        <fullName evidence="2">Uncharacterized protein</fullName>
    </submittedName>
</protein>
<evidence type="ECO:0000256" key="1">
    <source>
        <dbReference type="SAM" id="MobiDB-lite"/>
    </source>
</evidence>
<name>A0ABQ0ZDP3_9HYPH</name>
<dbReference type="Proteomes" id="UP000390335">
    <property type="component" value="Unassembled WGS sequence"/>
</dbReference>